<evidence type="ECO:0000256" key="5">
    <source>
        <dbReference type="ARBA" id="ARBA00023136"/>
    </source>
</evidence>
<reference evidence="9" key="1">
    <citation type="submission" date="2020-07" db="EMBL/GenBank/DDBJ databases">
        <title>Huge and variable diversity of episymbiotic CPR bacteria and DPANN archaea in groundwater ecosystems.</title>
        <authorList>
            <person name="He C.Y."/>
            <person name="Keren R."/>
            <person name="Whittaker M."/>
            <person name="Farag I.F."/>
            <person name="Doudna J."/>
            <person name="Cate J.H.D."/>
            <person name="Banfield J.F."/>
        </authorList>
    </citation>
    <scope>NUCLEOTIDE SEQUENCE</scope>
    <source>
        <strain evidence="9">NC_groundwater_1664_Pr3_B-0.1um_52_9</strain>
    </source>
</reference>
<feature type="domain" description="MacB-like periplasmic core" evidence="8">
    <location>
        <begin position="27"/>
        <end position="224"/>
    </location>
</feature>
<feature type="transmembrane region" description="Helical" evidence="6">
    <location>
        <begin position="298"/>
        <end position="324"/>
    </location>
</feature>
<dbReference type="InterPro" id="IPR051125">
    <property type="entry name" value="ABC-4/HrtB_transporter"/>
</dbReference>
<evidence type="ECO:0000256" key="1">
    <source>
        <dbReference type="ARBA" id="ARBA00004651"/>
    </source>
</evidence>
<dbReference type="PANTHER" id="PTHR43738">
    <property type="entry name" value="ABC TRANSPORTER, MEMBRANE PROTEIN"/>
    <property type="match status" value="1"/>
</dbReference>
<dbReference type="Pfam" id="PF02687">
    <property type="entry name" value="FtsX"/>
    <property type="match status" value="1"/>
</dbReference>
<dbReference type="EMBL" id="JACRDE010000583">
    <property type="protein sequence ID" value="MBI5252256.1"/>
    <property type="molecule type" value="Genomic_DNA"/>
</dbReference>
<name>A0A9D6Z8M6_9BACT</name>
<keyword evidence="4 6" id="KW-1133">Transmembrane helix</keyword>
<feature type="transmembrane region" description="Helical" evidence="6">
    <location>
        <begin position="344"/>
        <end position="366"/>
    </location>
</feature>
<organism evidence="9 10">
    <name type="scientific">Desulfomonile tiedjei</name>
    <dbReference type="NCBI Taxonomy" id="2358"/>
    <lineage>
        <taxon>Bacteria</taxon>
        <taxon>Pseudomonadati</taxon>
        <taxon>Thermodesulfobacteriota</taxon>
        <taxon>Desulfomonilia</taxon>
        <taxon>Desulfomonilales</taxon>
        <taxon>Desulfomonilaceae</taxon>
        <taxon>Desulfomonile</taxon>
    </lineage>
</organism>
<feature type="transmembrane region" description="Helical" evidence="6">
    <location>
        <begin position="258"/>
        <end position="277"/>
    </location>
</feature>
<dbReference type="InterPro" id="IPR025857">
    <property type="entry name" value="MacB_PCD"/>
</dbReference>
<sequence length="383" mass="41487">MPGLKFLPLVLKYLVRHRGRSLLSLGGVATAMFLFCSVQAMQQGVREATVRNANDTKLVVYRQDRYCPFTSNLPQNYEARIAKIPGVKSVVPVKVAVSNCRTGLDVVTFRGIPSDSFDLGSFSHAQITDGSVESWKRRSDAALLGERVAARRGLKVGDRAEIGGITIYVAGIMRSPEPQDQNVGYTHLDFIQRAGDNRAGIVTQFNVTVTDPGQLEATAKAIDDEFRTAQEPTTTWSEKNFVARATSDILEIITFARWLGWGCVVGVFALVFNAIVLSVQDRIKDHAIMQTLGYTNGLVARLIIAESMMISLAGGFLGVLAGVGVMSWGSFSLSVEGLSINIHAGWATVLFGLFLSAVTGILAGLVPAWQASRREIAACFRAV</sequence>
<gene>
    <name evidence="9" type="ORF">HY912_22405</name>
</gene>
<keyword evidence="3 6" id="KW-0812">Transmembrane</keyword>
<evidence type="ECO:0000313" key="10">
    <source>
        <dbReference type="Proteomes" id="UP000807825"/>
    </source>
</evidence>
<evidence type="ECO:0000256" key="6">
    <source>
        <dbReference type="SAM" id="Phobius"/>
    </source>
</evidence>
<evidence type="ECO:0000313" key="9">
    <source>
        <dbReference type="EMBL" id="MBI5252256.1"/>
    </source>
</evidence>
<keyword evidence="2" id="KW-1003">Cell membrane</keyword>
<accession>A0A9D6Z8M6</accession>
<dbReference type="AlphaFoldDB" id="A0A9D6Z8M6"/>
<feature type="domain" description="ABC3 transporter permease C-terminal" evidence="7">
    <location>
        <begin position="263"/>
        <end position="375"/>
    </location>
</feature>
<protein>
    <submittedName>
        <fullName evidence="9">ABC transporter permease</fullName>
    </submittedName>
</protein>
<dbReference type="Proteomes" id="UP000807825">
    <property type="component" value="Unassembled WGS sequence"/>
</dbReference>
<evidence type="ECO:0000259" key="7">
    <source>
        <dbReference type="Pfam" id="PF02687"/>
    </source>
</evidence>
<dbReference type="GO" id="GO:0005886">
    <property type="term" value="C:plasma membrane"/>
    <property type="evidence" value="ECO:0007669"/>
    <property type="project" value="UniProtKB-SubCell"/>
</dbReference>
<evidence type="ECO:0000259" key="8">
    <source>
        <dbReference type="Pfam" id="PF12704"/>
    </source>
</evidence>
<dbReference type="Pfam" id="PF12704">
    <property type="entry name" value="MacB_PCD"/>
    <property type="match status" value="1"/>
</dbReference>
<comment type="caution">
    <text evidence="9">The sequence shown here is derived from an EMBL/GenBank/DDBJ whole genome shotgun (WGS) entry which is preliminary data.</text>
</comment>
<comment type="subcellular location">
    <subcellularLocation>
        <location evidence="1">Cell membrane</location>
        <topology evidence="1">Multi-pass membrane protein</topology>
    </subcellularLocation>
</comment>
<proteinExistence type="predicted"/>
<evidence type="ECO:0000256" key="3">
    <source>
        <dbReference type="ARBA" id="ARBA00022692"/>
    </source>
</evidence>
<evidence type="ECO:0000256" key="2">
    <source>
        <dbReference type="ARBA" id="ARBA00022475"/>
    </source>
</evidence>
<dbReference type="PANTHER" id="PTHR43738:SF3">
    <property type="entry name" value="ABC TRANSPORTER PERMEASE"/>
    <property type="match status" value="1"/>
</dbReference>
<keyword evidence="5 6" id="KW-0472">Membrane</keyword>
<dbReference type="InterPro" id="IPR003838">
    <property type="entry name" value="ABC3_permease_C"/>
</dbReference>
<evidence type="ECO:0000256" key="4">
    <source>
        <dbReference type="ARBA" id="ARBA00022989"/>
    </source>
</evidence>